<dbReference type="STRING" id="357809.Cphy_1677"/>
<dbReference type="SMART" id="SM00387">
    <property type="entry name" value="HATPase_c"/>
    <property type="match status" value="1"/>
</dbReference>
<feature type="domain" description="Histidine kinase" evidence="15">
    <location>
        <begin position="261"/>
        <end position="472"/>
    </location>
</feature>
<dbReference type="SMART" id="SM00388">
    <property type="entry name" value="HisKA"/>
    <property type="match status" value="1"/>
</dbReference>
<name>A9KRH5_LACP7</name>
<dbReference type="SUPFAM" id="SSF55874">
    <property type="entry name" value="ATPase domain of HSP90 chaperone/DNA topoisomerase II/histidine kinase"/>
    <property type="match status" value="1"/>
</dbReference>
<dbReference type="Gene3D" id="3.30.565.10">
    <property type="entry name" value="Histidine kinase-like ATPase, C-terminal domain"/>
    <property type="match status" value="1"/>
</dbReference>
<organism evidence="17 18">
    <name type="scientific">Lachnoclostridium phytofermentans (strain ATCC 700394 / DSM 18823 / ISDg)</name>
    <name type="common">Clostridium phytofermentans</name>
    <dbReference type="NCBI Taxonomy" id="357809"/>
    <lineage>
        <taxon>Bacteria</taxon>
        <taxon>Bacillati</taxon>
        <taxon>Bacillota</taxon>
        <taxon>Clostridia</taxon>
        <taxon>Lachnospirales</taxon>
        <taxon>Lachnospiraceae</taxon>
    </lineage>
</organism>
<dbReference type="PRINTS" id="PR00344">
    <property type="entry name" value="BCTRLSENSOR"/>
</dbReference>
<sequence precursor="true">MKLFAKIFLCAMIVLSIALSLSGYLLITLSYKNAVDQETQRTMDQYQYIKFLLQADLLNRRDQTDKNNLSDPISASFSKLAGQNLPGLSSGGNYISVFGEDKMSIYSTFPSNPDFNISDYDLNQKIVNKIEQIGDRTYVLVLGKITQSGQTVYLLTATDIQAVIDQKEEMVRNYGTIYFVTIGFGIILVMIFSALLTGPIQKMSAAAARVAHGNYSERLKVFSNDEMGELSRRFNTMAETIEDRIAELSNAAKQKEDFVSNFAHELKTPLTSVIGYADMIYQNPLSREDTRKAAAHIMDEGLRLEALSLKLMDLIVLNRQDFILEELPADELLQNIADTLRPLLLNENIKFKLETVKAYIRVDYDLFKTLLLNLVDNAVKAGSAEISLTGEITANSYRIGISDNGRGIPADELDRITEAFYMVDKSRSRKQHGAGLGLSLASKIAQIHGSRLEFESVQGKGTTVSLPLPLEGGGLGA</sequence>
<evidence type="ECO:0000256" key="10">
    <source>
        <dbReference type="ARBA" id="ARBA00022840"/>
    </source>
</evidence>
<dbReference type="CDD" id="cd06225">
    <property type="entry name" value="HAMP"/>
    <property type="match status" value="1"/>
</dbReference>
<dbReference type="InterPro" id="IPR036097">
    <property type="entry name" value="HisK_dim/P_sf"/>
</dbReference>
<evidence type="ECO:0000259" key="15">
    <source>
        <dbReference type="PROSITE" id="PS50109"/>
    </source>
</evidence>
<keyword evidence="13 14" id="KW-0472">Membrane</keyword>
<dbReference type="GO" id="GO:0005524">
    <property type="term" value="F:ATP binding"/>
    <property type="evidence" value="ECO:0007669"/>
    <property type="project" value="UniProtKB-KW"/>
</dbReference>
<dbReference type="InterPro" id="IPR003660">
    <property type="entry name" value="HAMP_dom"/>
</dbReference>
<evidence type="ECO:0000256" key="14">
    <source>
        <dbReference type="SAM" id="Phobius"/>
    </source>
</evidence>
<evidence type="ECO:0000256" key="13">
    <source>
        <dbReference type="ARBA" id="ARBA00023136"/>
    </source>
</evidence>
<keyword evidence="5" id="KW-0597">Phosphoprotein</keyword>
<reference evidence="18" key="1">
    <citation type="submission" date="2007-11" db="EMBL/GenBank/DDBJ databases">
        <title>Complete genome sequence of Clostridium phytofermentans ISDg.</title>
        <authorList>
            <person name="Leschine S.B."/>
            <person name="Warnick T.A."/>
            <person name="Blanchard J.L."/>
            <person name="Schnell D.J."/>
            <person name="Petit E.L."/>
            <person name="LaTouf W.G."/>
            <person name="Copeland A."/>
            <person name="Lucas S."/>
            <person name="Lapidus A."/>
            <person name="Barry K."/>
            <person name="Glavina del Rio T."/>
            <person name="Dalin E."/>
            <person name="Tice H."/>
            <person name="Pitluck S."/>
            <person name="Kiss H."/>
            <person name="Brettin T."/>
            <person name="Bruce D."/>
            <person name="Detter J.C."/>
            <person name="Han C."/>
            <person name="Kuske C."/>
            <person name="Schmutz J."/>
            <person name="Larimer F."/>
            <person name="Land M."/>
            <person name="Hauser L."/>
            <person name="Kyrpides N."/>
            <person name="Kim E.A."/>
            <person name="Richardson P."/>
        </authorList>
    </citation>
    <scope>NUCLEOTIDE SEQUENCE [LARGE SCALE GENOMIC DNA]</scope>
    <source>
        <strain evidence="18">ATCC 700394 / DSM 18823 / ISDg</strain>
    </source>
</reference>
<accession>A9KRH5</accession>
<dbReference type="InterPro" id="IPR005467">
    <property type="entry name" value="His_kinase_dom"/>
</dbReference>
<dbReference type="InterPro" id="IPR036890">
    <property type="entry name" value="HATPase_C_sf"/>
</dbReference>
<dbReference type="RefSeq" id="WP_012199703.1">
    <property type="nucleotide sequence ID" value="NC_010001.1"/>
</dbReference>
<feature type="transmembrane region" description="Helical" evidence="14">
    <location>
        <begin position="7"/>
        <end position="27"/>
    </location>
</feature>
<comment type="subcellular location">
    <subcellularLocation>
        <location evidence="2">Cell membrane</location>
        <topology evidence="2">Multi-pass membrane protein</topology>
    </subcellularLocation>
</comment>
<dbReference type="HOGENOM" id="CLU_000445_89_6_9"/>
<dbReference type="PROSITE" id="PS50109">
    <property type="entry name" value="HIS_KIN"/>
    <property type="match status" value="1"/>
</dbReference>
<evidence type="ECO:0000256" key="6">
    <source>
        <dbReference type="ARBA" id="ARBA00022679"/>
    </source>
</evidence>
<evidence type="ECO:0000256" key="4">
    <source>
        <dbReference type="ARBA" id="ARBA00022475"/>
    </source>
</evidence>
<dbReference type="InterPro" id="IPR050398">
    <property type="entry name" value="HssS/ArlS-like"/>
</dbReference>
<evidence type="ECO:0000256" key="9">
    <source>
        <dbReference type="ARBA" id="ARBA00022777"/>
    </source>
</evidence>
<evidence type="ECO:0000256" key="1">
    <source>
        <dbReference type="ARBA" id="ARBA00000085"/>
    </source>
</evidence>
<evidence type="ECO:0000256" key="3">
    <source>
        <dbReference type="ARBA" id="ARBA00012438"/>
    </source>
</evidence>
<dbReference type="CDD" id="cd00082">
    <property type="entry name" value="HisKA"/>
    <property type="match status" value="1"/>
</dbReference>
<evidence type="ECO:0000256" key="12">
    <source>
        <dbReference type="ARBA" id="ARBA00023012"/>
    </source>
</evidence>
<dbReference type="Pfam" id="PF00672">
    <property type="entry name" value="HAMP"/>
    <property type="match status" value="1"/>
</dbReference>
<dbReference type="Gene3D" id="1.10.287.130">
    <property type="match status" value="1"/>
</dbReference>
<dbReference type="GO" id="GO:0000155">
    <property type="term" value="F:phosphorelay sensor kinase activity"/>
    <property type="evidence" value="ECO:0007669"/>
    <property type="project" value="InterPro"/>
</dbReference>
<evidence type="ECO:0000256" key="8">
    <source>
        <dbReference type="ARBA" id="ARBA00022741"/>
    </source>
</evidence>
<evidence type="ECO:0000256" key="5">
    <source>
        <dbReference type="ARBA" id="ARBA00022553"/>
    </source>
</evidence>
<evidence type="ECO:0000256" key="2">
    <source>
        <dbReference type="ARBA" id="ARBA00004651"/>
    </source>
</evidence>
<dbReference type="Proteomes" id="UP000000370">
    <property type="component" value="Chromosome"/>
</dbReference>
<dbReference type="EC" id="2.7.13.3" evidence="3"/>
<dbReference type="SUPFAM" id="SSF158472">
    <property type="entry name" value="HAMP domain-like"/>
    <property type="match status" value="1"/>
</dbReference>
<evidence type="ECO:0000256" key="7">
    <source>
        <dbReference type="ARBA" id="ARBA00022692"/>
    </source>
</evidence>
<keyword evidence="7 14" id="KW-0812">Transmembrane</keyword>
<keyword evidence="9 17" id="KW-0418">Kinase</keyword>
<dbReference type="PROSITE" id="PS50885">
    <property type="entry name" value="HAMP"/>
    <property type="match status" value="1"/>
</dbReference>
<dbReference type="AlphaFoldDB" id="A9KRH5"/>
<evidence type="ECO:0000313" key="18">
    <source>
        <dbReference type="Proteomes" id="UP000000370"/>
    </source>
</evidence>
<dbReference type="SUPFAM" id="SSF47384">
    <property type="entry name" value="Homodimeric domain of signal transducing histidine kinase"/>
    <property type="match status" value="1"/>
</dbReference>
<dbReference type="eggNOG" id="COG2205">
    <property type="taxonomic scope" value="Bacteria"/>
</dbReference>
<dbReference type="InterPro" id="IPR003594">
    <property type="entry name" value="HATPase_dom"/>
</dbReference>
<keyword evidence="8" id="KW-0547">Nucleotide-binding</keyword>
<keyword evidence="6" id="KW-0808">Transferase</keyword>
<dbReference type="EMBL" id="CP000885">
    <property type="protein sequence ID" value="ABX42049.1"/>
    <property type="molecule type" value="Genomic_DNA"/>
</dbReference>
<keyword evidence="12" id="KW-0902">Two-component regulatory system</keyword>
<keyword evidence="4" id="KW-1003">Cell membrane</keyword>
<dbReference type="Pfam" id="PF02518">
    <property type="entry name" value="HATPase_c"/>
    <property type="match status" value="1"/>
</dbReference>
<dbReference type="OrthoDB" id="9786919at2"/>
<proteinExistence type="predicted"/>
<comment type="catalytic activity">
    <reaction evidence="1">
        <text>ATP + protein L-histidine = ADP + protein N-phospho-L-histidine.</text>
        <dbReference type="EC" id="2.7.13.3"/>
    </reaction>
</comment>
<dbReference type="KEGG" id="cpy:Cphy_1677"/>
<dbReference type="SMART" id="SM00304">
    <property type="entry name" value="HAMP"/>
    <property type="match status" value="1"/>
</dbReference>
<dbReference type="Pfam" id="PF00512">
    <property type="entry name" value="HisKA"/>
    <property type="match status" value="1"/>
</dbReference>
<dbReference type="InterPro" id="IPR004358">
    <property type="entry name" value="Sig_transdc_His_kin-like_C"/>
</dbReference>
<feature type="transmembrane region" description="Helical" evidence="14">
    <location>
        <begin position="177"/>
        <end position="196"/>
    </location>
</feature>
<keyword evidence="11 14" id="KW-1133">Transmembrane helix</keyword>
<dbReference type="InterPro" id="IPR003661">
    <property type="entry name" value="HisK_dim/P_dom"/>
</dbReference>
<keyword evidence="18" id="KW-1185">Reference proteome</keyword>
<evidence type="ECO:0000313" key="17">
    <source>
        <dbReference type="EMBL" id="ABX42049.1"/>
    </source>
</evidence>
<gene>
    <name evidence="17" type="ordered locus">Cphy_1677</name>
</gene>
<evidence type="ECO:0000256" key="11">
    <source>
        <dbReference type="ARBA" id="ARBA00022989"/>
    </source>
</evidence>
<keyword evidence="10" id="KW-0067">ATP-binding</keyword>
<evidence type="ECO:0000259" key="16">
    <source>
        <dbReference type="PROSITE" id="PS50885"/>
    </source>
</evidence>
<protein>
    <recommendedName>
        <fullName evidence="3">histidine kinase</fullName>
        <ecNumber evidence="3">2.7.13.3</ecNumber>
    </recommendedName>
</protein>
<dbReference type="PANTHER" id="PTHR45528">
    <property type="entry name" value="SENSOR HISTIDINE KINASE CPXA"/>
    <property type="match status" value="1"/>
</dbReference>
<dbReference type="Gene3D" id="6.10.340.10">
    <property type="match status" value="1"/>
</dbReference>
<feature type="domain" description="HAMP" evidence="16">
    <location>
        <begin position="194"/>
        <end position="246"/>
    </location>
</feature>
<dbReference type="PANTHER" id="PTHR45528:SF1">
    <property type="entry name" value="SENSOR HISTIDINE KINASE CPXA"/>
    <property type="match status" value="1"/>
</dbReference>
<dbReference type="GO" id="GO:0005886">
    <property type="term" value="C:plasma membrane"/>
    <property type="evidence" value="ECO:0007669"/>
    <property type="project" value="UniProtKB-SubCell"/>
</dbReference>